<sequence length="37" mass="4264">MTLKTSYLSCRFQLINLLQYWLPISAHSNLLTPLNLG</sequence>
<proteinExistence type="predicted"/>
<reference evidence="1" key="1">
    <citation type="journal article" date="2021" name="Proc. Natl. Acad. Sci. U.S.A.">
        <title>A Catalog of Tens of Thousands of Viruses from Human Metagenomes Reveals Hidden Associations with Chronic Diseases.</title>
        <authorList>
            <person name="Tisza M.J."/>
            <person name="Buck C.B."/>
        </authorList>
    </citation>
    <scope>NUCLEOTIDE SEQUENCE</scope>
    <source>
        <strain evidence="1">CtGDt6</strain>
    </source>
</reference>
<dbReference type="EMBL" id="BK016032">
    <property type="protein sequence ID" value="DAF90631.1"/>
    <property type="molecule type" value="Genomic_DNA"/>
</dbReference>
<protein>
    <submittedName>
        <fullName evidence="1">Uncharacterized protein</fullName>
    </submittedName>
</protein>
<organism evidence="1">
    <name type="scientific">Siphoviridae sp. ctGDt6</name>
    <dbReference type="NCBI Taxonomy" id="2825408"/>
    <lineage>
        <taxon>Viruses</taxon>
        <taxon>Duplodnaviria</taxon>
        <taxon>Heunggongvirae</taxon>
        <taxon>Uroviricota</taxon>
        <taxon>Caudoviricetes</taxon>
    </lineage>
</organism>
<accession>A0A8S5U838</accession>
<evidence type="ECO:0000313" key="1">
    <source>
        <dbReference type="EMBL" id="DAF90631.1"/>
    </source>
</evidence>
<name>A0A8S5U838_9CAUD</name>